<feature type="region of interest" description="Disordered" evidence="3">
    <location>
        <begin position="110"/>
        <end position="146"/>
    </location>
</feature>
<dbReference type="PANTHER" id="PTHR21136">
    <property type="entry name" value="SNARE PROTEINS"/>
    <property type="match status" value="1"/>
</dbReference>
<evidence type="ECO:0000313" key="5">
    <source>
        <dbReference type="EMBL" id="GAB1289882.1"/>
    </source>
</evidence>
<dbReference type="Gene3D" id="1.20.5.110">
    <property type="match status" value="1"/>
</dbReference>
<keyword evidence="1 2" id="KW-0175">Coiled coil</keyword>
<organism evidence="5 6">
    <name type="scientific">Apodemus speciosus</name>
    <name type="common">Large Japanese field mouse</name>
    <dbReference type="NCBI Taxonomy" id="105296"/>
    <lineage>
        <taxon>Eukaryota</taxon>
        <taxon>Metazoa</taxon>
        <taxon>Chordata</taxon>
        <taxon>Craniata</taxon>
        <taxon>Vertebrata</taxon>
        <taxon>Euteleostomi</taxon>
        <taxon>Mammalia</taxon>
        <taxon>Eutheria</taxon>
        <taxon>Euarchontoglires</taxon>
        <taxon>Glires</taxon>
        <taxon>Rodentia</taxon>
        <taxon>Myomorpha</taxon>
        <taxon>Muroidea</taxon>
        <taxon>Muridae</taxon>
        <taxon>Murinae</taxon>
        <taxon>Apodemus</taxon>
    </lineage>
</organism>
<evidence type="ECO:0000256" key="2">
    <source>
        <dbReference type="PROSITE-ProRule" id="PRU00290"/>
    </source>
</evidence>
<dbReference type="SUPFAM" id="SSF58038">
    <property type="entry name" value="SNARE fusion complex"/>
    <property type="match status" value="1"/>
</dbReference>
<gene>
    <name evidence="5" type="ORF">APTSU1_000511200</name>
</gene>
<sequence>MTITYSCVANGRAVLAELALTGGSYQEAAAKVLRQALLKAEPTTIIQIGRYNGLDSMAPSAFLRKMEYNRNRSSSVLSVVKSQVSDVRGVMLRNMDTVLERDTEAVSILTEETDDGQAAVHTRKQKRPPAVLPYHPPPAPGRQGPP</sequence>
<reference evidence="5 6" key="1">
    <citation type="submission" date="2024-08" db="EMBL/GenBank/DDBJ databases">
        <title>The draft genome of Apodemus speciosus.</title>
        <authorList>
            <person name="Nabeshima K."/>
            <person name="Suzuki S."/>
            <person name="Onuma M."/>
        </authorList>
    </citation>
    <scope>NUCLEOTIDE SEQUENCE [LARGE SCALE GENOMIC DNA]</scope>
    <source>
        <strain evidence="5">IB14-021</strain>
    </source>
</reference>
<evidence type="ECO:0000259" key="4">
    <source>
        <dbReference type="PROSITE" id="PS50892"/>
    </source>
</evidence>
<evidence type="ECO:0000256" key="1">
    <source>
        <dbReference type="ARBA" id="ARBA00023054"/>
    </source>
</evidence>
<keyword evidence="6" id="KW-1185">Reference proteome</keyword>
<feature type="domain" description="V-SNARE coiled-coil homology" evidence="4">
    <location>
        <begin position="76"/>
        <end position="132"/>
    </location>
</feature>
<evidence type="ECO:0000256" key="3">
    <source>
        <dbReference type="SAM" id="MobiDB-lite"/>
    </source>
</evidence>
<dbReference type="PROSITE" id="PS50892">
    <property type="entry name" value="V_SNARE"/>
    <property type="match status" value="1"/>
</dbReference>
<dbReference type="Proteomes" id="UP001623349">
    <property type="component" value="Unassembled WGS sequence"/>
</dbReference>
<evidence type="ECO:0000313" key="6">
    <source>
        <dbReference type="Proteomes" id="UP001623349"/>
    </source>
</evidence>
<protein>
    <submittedName>
        <fullName evidence="5">Vesicle-associated membrane protein 9</fullName>
    </submittedName>
</protein>
<dbReference type="InterPro" id="IPR042855">
    <property type="entry name" value="V_SNARE_CC"/>
</dbReference>
<comment type="caution">
    <text evidence="5">The sequence shown here is derived from an EMBL/GenBank/DDBJ whole genome shotgun (WGS) entry which is preliminary data.</text>
</comment>
<accession>A0ABQ0ESK6</accession>
<dbReference type="EMBL" id="BAAFST010000005">
    <property type="protein sequence ID" value="GAB1289882.1"/>
    <property type="molecule type" value="Genomic_DNA"/>
</dbReference>
<dbReference type="InterPro" id="IPR051097">
    <property type="entry name" value="Synaptobrevin-like_transport"/>
</dbReference>
<feature type="compositionally biased region" description="Pro residues" evidence="3">
    <location>
        <begin position="130"/>
        <end position="146"/>
    </location>
</feature>
<name>A0ABQ0ESK6_APOSI</name>
<proteinExistence type="predicted"/>
<dbReference type="PANTHER" id="PTHR21136:SF168">
    <property type="entry name" value="VESICLE-ASSOCIATED MEMBRANE PROTEIN 9"/>
    <property type="match status" value="1"/>
</dbReference>